<dbReference type="OrthoDB" id="6430772at2"/>
<dbReference type="EMBL" id="QTJU01000005">
    <property type="protein sequence ID" value="RFM27243.1"/>
    <property type="molecule type" value="Genomic_DNA"/>
</dbReference>
<dbReference type="Proteomes" id="UP000261284">
    <property type="component" value="Unassembled WGS sequence"/>
</dbReference>
<dbReference type="PROSITE" id="PS50977">
    <property type="entry name" value="HTH_TETR_2"/>
    <property type="match status" value="1"/>
</dbReference>
<dbReference type="SUPFAM" id="SSF46689">
    <property type="entry name" value="Homeodomain-like"/>
    <property type="match status" value="1"/>
</dbReference>
<dbReference type="PANTHER" id="PTHR43479:SF11">
    <property type="entry name" value="ACREF_ENVCD OPERON REPRESSOR-RELATED"/>
    <property type="match status" value="1"/>
</dbReference>
<organism evidence="4 5">
    <name type="scientific">Deminuibacter soli</name>
    <dbReference type="NCBI Taxonomy" id="2291815"/>
    <lineage>
        <taxon>Bacteria</taxon>
        <taxon>Pseudomonadati</taxon>
        <taxon>Bacteroidota</taxon>
        <taxon>Chitinophagia</taxon>
        <taxon>Chitinophagales</taxon>
        <taxon>Chitinophagaceae</taxon>
        <taxon>Deminuibacter</taxon>
    </lineage>
</organism>
<dbReference type="InterPro" id="IPR009057">
    <property type="entry name" value="Homeodomain-like_sf"/>
</dbReference>
<comment type="caution">
    <text evidence="4">The sequence shown here is derived from an EMBL/GenBank/DDBJ whole genome shotgun (WGS) entry which is preliminary data.</text>
</comment>
<dbReference type="PANTHER" id="PTHR43479">
    <property type="entry name" value="ACREF/ENVCD OPERON REPRESSOR-RELATED"/>
    <property type="match status" value="1"/>
</dbReference>
<gene>
    <name evidence="4" type="ORF">DXN05_14505</name>
</gene>
<name>A0A3E1NH22_9BACT</name>
<dbReference type="RefSeq" id="WP_116848000.1">
    <property type="nucleotide sequence ID" value="NZ_QTJU01000005.1"/>
</dbReference>
<reference evidence="4 5" key="1">
    <citation type="submission" date="2018-08" db="EMBL/GenBank/DDBJ databases">
        <title>Chitinophagaceae sp. K23C18032701, a novel bacterium isolated from forest soil.</title>
        <authorList>
            <person name="Wang C."/>
        </authorList>
    </citation>
    <scope>NUCLEOTIDE SEQUENCE [LARGE SCALE GENOMIC DNA]</scope>
    <source>
        <strain evidence="4 5">K23C18032701</strain>
    </source>
</reference>
<dbReference type="GO" id="GO:0003677">
    <property type="term" value="F:DNA binding"/>
    <property type="evidence" value="ECO:0007669"/>
    <property type="project" value="UniProtKB-UniRule"/>
</dbReference>
<evidence type="ECO:0000313" key="5">
    <source>
        <dbReference type="Proteomes" id="UP000261284"/>
    </source>
</evidence>
<protein>
    <submittedName>
        <fullName evidence="4">TetR/AcrR family transcriptional regulator</fullName>
    </submittedName>
</protein>
<keyword evidence="1 2" id="KW-0238">DNA-binding</keyword>
<evidence type="ECO:0000256" key="2">
    <source>
        <dbReference type="PROSITE-ProRule" id="PRU00335"/>
    </source>
</evidence>
<dbReference type="PRINTS" id="PR00455">
    <property type="entry name" value="HTHTETR"/>
</dbReference>
<evidence type="ECO:0000313" key="4">
    <source>
        <dbReference type="EMBL" id="RFM27243.1"/>
    </source>
</evidence>
<feature type="DNA-binding region" description="H-T-H motif" evidence="2">
    <location>
        <begin position="29"/>
        <end position="48"/>
    </location>
</feature>
<feature type="domain" description="HTH tetR-type" evidence="3">
    <location>
        <begin position="6"/>
        <end position="66"/>
    </location>
</feature>
<dbReference type="Pfam" id="PF00440">
    <property type="entry name" value="TetR_N"/>
    <property type="match status" value="1"/>
</dbReference>
<proteinExistence type="predicted"/>
<sequence>MRIRDENKMTTIQEKALEMIVNEGFDGLSMQKLARAAGVSPATIYIYFKDRDDLIIQLYLQQRDLFFNAIIEGLNEDMDFATALKVQWKNRARFAIENPQTTHFLEHITYTPLYNETFKTPGPRFLTVMKSIAHKAIENKELAEMPFEMYWSLVFAPLYNLVRMHKLGKNMAGEPFVLTDEMLESTLKLVLKAIKP</sequence>
<evidence type="ECO:0000256" key="1">
    <source>
        <dbReference type="ARBA" id="ARBA00023125"/>
    </source>
</evidence>
<dbReference type="InterPro" id="IPR001647">
    <property type="entry name" value="HTH_TetR"/>
</dbReference>
<dbReference type="AlphaFoldDB" id="A0A3E1NH22"/>
<keyword evidence="5" id="KW-1185">Reference proteome</keyword>
<evidence type="ECO:0000259" key="3">
    <source>
        <dbReference type="PROSITE" id="PS50977"/>
    </source>
</evidence>
<accession>A0A3E1NH22</accession>
<dbReference type="Gene3D" id="1.10.357.10">
    <property type="entry name" value="Tetracycline Repressor, domain 2"/>
    <property type="match status" value="1"/>
</dbReference>
<dbReference type="InterPro" id="IPR050624">
    <property type="entry name" value="HTH-type_Tx_Regulator"/>
</dbReference>